<feature type="region of interest" description="Disordered" evidence="1">
    <location>
        <begin position="428"/>
        <end position="447"/>
    </location>
</feature>
<sequence>MTSIGVTTGPVVDPTTSVVDPTTIPPPTTSPTDPTTSPPTSEPPTTSPPPTTEPTSTPPPTSEPPTTSLPPTTSDPPTSTPPVETTSAPPTTSEPPTSVAPTTTTPTSVAPTTTEHTSSSQSTPTSQKPSSTSNTSTNYSTVTQTDTTHTTASGGALDAGSGSDTTHTGAIVGGVVGGVVGLAVLIGLAIFLLKLRKRRRHSKAFSDKMFEPPANAPYSDGNLLDDEVRIEPYAMLSPTFGQGQVYADDGGYAAGGGGGGGYSQQQQLGQTQGGYTEPEFEHVPPASTSRANNDERRYSYNDYSETPYASATAALLSGTDDQSNARDEYNHQLAAESQQRAQRLSTMGGSGSGSAVGAGSSLARSASMASSVYSTPSPDDYTARNSASSNTPLFTDNALAVANDNRSSRQLAPATSAALSAAEAKYREASSNGGSMASSMAAELPPK</sequence>
<reference evidence="3 4" key="1">
    <citation type="submission" date="2018-11" db="EMBL/GenBank/DDBJ databases">
        <title>Genome sequence of Apiotrichum porosum DSM 27194.</title>
        <authorList>
            <person name="Aliyu H."/>
            <person name="Gorte O."/>
            <person name="Ochsenreither K."/>
        </authorList>
    </citation>
    <scope>NUCLEOTIDE SEQUENCE [LARGE SCALE GENOMIC DNA]</scope>
    <source>
        <strain evidence="3 4">DSM 27194</strain>
    </source>
</reference>
<feature type="region of interest" description="Disordered" evidence="1">
    <location>
        <begin position="257"/>
        <end position="295"/>
    </location>
</feature>
<evidence type="ECO:0000256" key="1">
    <source>
        <dbReference type="SAM" id="MobiDB-lite"/>
    </source>
</evidence>
<dbReference type="AlphaFoldDB" id="A0A427Y6L7"/>
<proteinExistence type="predicted"/>
<keyword evidence="2" id="KW-0812">Transmembrane</keyword>
<comment type="caution">
    <text evidence="3">The sequence shown here is derived from an EMBL/GenBank/DDBJ whole genome shotgun (WGS) entry which is preliminary data.</text>
</comment>
<dbReference type="EMBL" id="RSCE01000002">
    <property type="protein sequence ID" value="RSH86696.1"/>
    <property type="molecule type" value="Genomic_DNA"/>
</dbReference>
<dbReference type="GeneID" id="39589510"/>
<dbReference type="PRINTS" id="PR01217">
    <property type="entry name" value="PRICHEXTENSN"/>
</dbReference>
<protein>
    <recommendedName>
        <fullName evidence="5">Mid2 domain-containing protein</fullName>
    </recommendedName>
</protein>
<dbReference type="RefSeq" id="XP_028479481.1">
    <property type="nucleotide sequence ID" value="XM_028620509.1"/>
</dbReference>
<keyword evidence="2" id="KW-0472">Membrane</keyword>
<feature type="region of interest" description="Disordered" evidence="1">
    <location>
        <begin position="371"/>
        <end position="390"/>
    </location>
</feature>
<feature type="compositionally biased region" description="Polar residues" evidence="1">
    <location>
        <begin position="373"/>
        <end position="390"/>
    </location>
</feature>
<keyword evidence="4" id="KW-1185">Reference proteome</keyword>
<feature type="compositionally biased region" description="Pro residues" evidence="1">
    <location>
        <begin position="36"/>
        <end position="63"/>
    </location>
</feature>
<gene>
    <name evidence="3" type="ORF">EHS24_004967</name>
</gene>
<evidence type="ECO:0000313" key="3">
    <source>
        <dbReference type="EMBL" id="RSH86696.1"/>
    </source>
</evidence>
<evidence type="ECO:0008006" key="5">
    <source>
        <dbReference type="Google" id="ProtNLM"/>
    </source>
</evidence>
<evidence type="ECO:0000313" key="4">
    <source>
        <dbReference type="Proteomes" id="UP000279236"/>
    </source>
</evidence>
<accession>A0A427Y6L7</accession>
<feature type="region of interest" description="Disordered" evidence="1">
    <location>
        <begin position="1"/>
        <end position="164"/>
    </location>
</feature>
<evidence type="ECO:0000256" key="2">
    <source>
        <dbReference type="SAM" id="Phobius"/>
    </source>
</evidence>
<feature type="compositionally biased region" description="Low complexity" evidence="1">
    <location>
        <begin position="263"/>
        <end position="275"/>
    </location>
</feature>
<organism evidence="3 4">
    <name type="scientific">Apiotrichum porosum</name>
    <dbReference type="NCBI Taxonomy" id="105984"/>
    <lineage>
        <taxon>Eukaryota</taxon>
        <taxon>Fungi</taxon>
        <taxon>Dikarya</taxon>
        <taxon>Basidiomycota</taxon>
        <taxon>Agaricomycotina</taxon>
        <taxon>Tremellomycetes</taxon>
        <taxon>Trichosporonales</taxon>
        <taxon>Trichosporonaceae</taxon>
        <taxon>Apiotrichum</taxon>
    </lineage>
</organism>
<feature type="region of interest" description="Disordered" evidence="1">
    <location>
        <begin position="334"/>
        <end position="359"/>
    </location>
</feature>
<feature type="compositionally biased region" description="Low complexity" evidence="1">
    <location>
        <begin position="64"/>
        <end position="164"/>
    </location>
</feature>
<dbReference type="STRING" id="105984.A0A427Y6L7"/>
<feature type="compositionally biased region" description="Low complexity" evidence="1">
    <location>
        <begin position="1"/>
        <end position="22"/>
    </location>
</feature>
<keyword evidence="2" id="KW-1133">Transmembrane helix</keyword>
<feature type="transmembrane region" description="Helical" evidence="2">
    <location>
        <begin position="171"/>
        <end position="193"/>
    </location>
</feature>
<name>A0A427Y6L7_9TREE</name>
<dbReference type="Proteomes" id="UP000279236">
    <property type="component" value="Unassembled WGS sequence"/>
</dbReference>